<dbReference type="PIRSF" id="PIRSF001365">
    <property type="entry name" value="DHDPS"/>
    <property type="match status" value="1"/>
</dbReference>
<gene>
    <name evidence="16" type="primary">dapA_1</name>
    <name evidence="12" type="synonym">dapA</name>
    <name evidence="16" type="ORF">TICRE_06940</name>
</gene>
<dbReference type="GO" id="GO:0005829">
    <property type="term" value="C:cytosol"/>
    <property type="evidence" value="ECO:0007669"/>
    <property type="project" value="TreeGrafter"/>
</dbReference>
<comment type="catalytic activity">
    <reaction evidence="11 12">
        <text>L-aspartate 4-semialdehyde + pyruvate = (2S,4S)-4-hydroxy-2,3,4,5-tetrahydrodipicolinate + H2O + H(+)</text>
        <dbReference type="Rhea" id="RHEA:34171"/>
        <dbReference type="ChEBI" id="CHEBI:15361"/>
        <dbReference type="ChEBI" id="CHEBI:15377"/>
        <dbReference type="ChEBI" id="CHEBI:15378"/>
        <dbReference type="ChEBI" id="CHEBI:67139"/>
        <dbReference type="ChEBI" id="CHEBI:537519"/>
        <dbReference type="EC" id="4.3.3.7"/>
    </reaction>
</comment>
<dbReference type="InterPro" id="IPR020625">
    <property type="entry name" value="Schiff_base-form_aldolases_AS"/>
</dbReference>
<evidence type="ECO:0000256" key="12">
    <source>
        <dbReference type="HAMAP-Rule" id="MF_00418"/>
    </source>
</evidence>
<dbReference type="OrthoDB" id="9782828at2"/>
<evidence type="ECO:0000256" key="14">
    <source>
        <dbReference type="PIRSR" id="PIRSR001365-1"/>
    </source>
</evidence>
<keyword evidence="10 12" id="KW-0704">Schiff base</keyword>
<dbReference type="Gene3D" id="3.20.20.70">
    <property type="entry name" value="Aldolase class I"/>
    <property type="match status" value="1"/>
</dbReference>
<accession>A0A1U7M7K1</accession>
<evidence type="ECO:0000256" key="15">
    <source>
        <dbReference type="PIRSR" id="PIRSR001365-2"/>
    </source>
</evidence>
<comment type="caution">
    <text evidence="16">The sequence shown here is derived from an EMBL/GenBank/DDBJ whole genome shotgun (WGS) entry which is preliminary data.</text>
</comment>
<dbReference type="UniPathway" id="UPA00034">
    <property type="reaction ID" value="UER00017"/>
</dbReference>
<dbReference type="InterPro" id="IPR020624">
    <property type="entry name" value="Schiff_base-form_aldolases_CS"/>
</dbReference>
<comment type="caution">
    <text evidence="12">Was originally thought to be a dihydrodipicolinate synthase (DHDPS), catalyzing the condensation of (S)-aspartate-beta-semialdehyde [(S)-ASA] and pyruvate to dihydrodipicolinate (DHDP). However, it was shown in E.coli that the product of the enzymatic reaction is not dihydrodipicolinate but in fact (4S)-4-hydroxy-2,3,4,5-tetrahydro-(2S)-dipicolinic acid (HTPA), and that the consecutive dehydration reaction leading to DHDP is not spontaneous but catalyzed by DapB.</text>
</comment>
<keyword evidence="7 12" id="KW-0220">Diaminopimelate biosynthesis</keyword>
<comment type="similarity">
    <text evidence="3 12 13">Belongs to the DapA family.</text>
</comment>
<dbReference type="EC" id="4.3.3.7" evidence="4 12"/>
<dbReference type="InterPro" id="IPR005263">
    <property type="entry name" value="DapA"/>
</dbReference>
<dbReference type="Pfam" id="PF00701">
    <property type="entry name" value="DHDPS"/>
    <property type="match status" value="1"/>
</dbReference>
<dbReference type="GO" id="GO:0009089">
    <property type="term" value="P:lysine biosynthetic process via diaminopimelate"/>
    <property type="evidence" value="ECO:0007669"/>
    <property type="project" value="UniProtKB-UniRule"/>
</dbReference>
<name>A0A1U7M7K1_TISCR</name>
<evidence type="ECO:0000256" key="2">
    <source>
        <dbReference type="ARBA" id="ARBA00005120"/>
    </source>
</evidence>
<comment type="function">
    <text evidence="1 12">Catalyzes the condensation of (S)-aspartate-beta-semialdehyde [(S)-ASA] and pyruvate to 4-hydroxy-tetrahydrodipicolinate (HTPA).</text>
</comment>
<dbReference type="GO" id="GO:0008840">
    <property type="term" value="F:4-hydroxy-tetrahydrodipicolinate synthase activity"/>
    <property type="evidence" value="ECO:0007669"/>
    <property type="project" value="UniProtKB-UniRule"/>
</dbReference>
<keyword evidence="17" id="KW-1185">Reference proteome</keyword>
<dbReference type="PANTHER" id="PTHR12128">
    <property type="entry name" value="DIHYDRODIPICOLINATE SYNTHASE"/>
    <property type="match status" value="1"/>
</dbReference>
<comment type="subcellular location">
    <subcellularLocation>
        <location evidence="12">Cytoplasm</location>
    </subcellularLocation>
</comment>
<feature type="site" description="Part of a proton relay during catalysis" evidence="12">
    <location>
        <position position="46"/>
    </location>
</feature>
<evidence type="ECO:0000256" key="8">
    <source>
        <dbReference type="ARBA" id="ARBA00023154"/>
    </source>
</evidence>
<dbReference type="SUPFAM" id="SSF51569">
    <property type="entry name" value="Aldolase"/>
    <property type="match status" value="1"/>
</dbReference>
<comment type="pathway">
    <text evidence="2 12">Amino-acid biosynthesis; L-lysine biosynthesis via DAP pathway; (S)-tetrahydrodipicolinate from L-aspartate: step 3/4.</text>
</comment>
<dbReference type="InterPro" id="IPR013785">
    <property type="entry name" value="Aldolase_TIM"/>
</dbReference>
<dbReference type="Proteomes" id="UP000186112">
    <property type="component" value="Unassembled WGS sequence"/>
</dbReference>
<evidence type="ECO:0000256" key="11">
    <source>
        <dbReference type="ARBA" id="ARBA00047836"/>
    </source>
</evidence>
<evidence type="ECO:0000256" key="9">
    <source>
        <dbReference type="ARBA" id="ARBA00023239"/>
    </source>
</evidence>
<dbReference type="PANTHER" id="PTHR12128:SF66">
    <property type="entry name" value="4-HYDROXY-2-OXOGLUTARATE ALDOLASE, MITOCHONDRIAL"/>
    <property type="match status" value="1"/>
</dbReference>
<keyword evidence="6 12" id="KW-0028">Amino-acid biosynthesis</keyword>
<dbReference type="RefSeq" id="WP_075725177.1">
    <property type="nucleotide sequence ID" value="NZ_LTDM01000010.1"/>
</dbReference>
<feature type="active site" description="Schiff-base intermediate with substrate" evidence="12 14">
    <location>
        <position position="161"/>
    </location>
</feature>
<evidence type="ECO:0000256" key="4">
    <source>
        <dbReference type="ARBA" id="ARBA00012086"/>
    </source>
</evidence>
<evidence type="ECO:0000256" key="5">
    <source>
        <dbReference type="ARBA" id="ARBA00022490"/>
    </source>
</evidence>
<dbReference type="PROSITE" id="PS00665">
    <property type="entry name" value="DHDPS_1"/>
    <property type="match status" value="1"/>
</dbReference>
<dbReference type="NCBIfam" id="TIGR00674">
    <property type="entry name" value="dapA"/>
    <property type="match status" value="1"/>
</dbReference>
<keyword evidence="8 12" id="KW-0457">Lysine biosynthesis</keyword>
<evidence type="ECO:0000256" key="3">
    <source>
        <dbReference type="ARBA" id="ARBA00007592"/>
    </source>
</evidence>
<feature type="active site" description="Proton donor/acceptor" evidence="12 14">
    <location>
        <position position="133"/>
    </location>
</feature>
<dbReference type="AlphaFoldDB" id="A0A1U7M7K1"/>
<dbReference type="GO" id="GO:0019877">
    <property type="term" value="P:diaminopimelate biosynthetic process"/>
    <property type="evidence" value="ECO:0007669"/>
    <property type="project" value="UniProtKB-UniRule"/>
</dbReference>
<organism evidence="16 17">
    <name type="scientific">Tissierella creatinophila DSM 6911</name>
    <dbReference type="NCBI Taxonomy" id="1123403"/>
    <lineage>
        <taxon>Bacteria</taxon>
        <taxon>Bacillati</taxon>
        <taxon>Bacillota</taxon>
        <taxon>Tissierellia</taxon>
        <taxon>Tissierellales</taxon>
        <taxon>Tissierellaceae</taxon>
        <taxon>Tissierella</taxon>
    </lineage>
</organism>
<dbReference type="CDD" id="cd00950">
    <property type="entry name" value="DHDPS"/>
    <property type="match status" value="1"/>
</dbReference>
<comment type="subunit">
    <text evidence="12">Homotetramer; dimer of dimers.</text>
</comment>
<sequence length="291" mass="31521">MKKWGRLITAMVTPFDENFNVDYKRAVELAKKLINEGTTALVITGTTGEAPTLSREEANKLYKVIKKEVDVPIIAGVGTNSTATTIENAIGAKESGADGLLVVTPYYNKPDQGSLYSHFKEVAESTDLPIMLYNVPGRTACNLLPETVEKLSKIKNIVALKEAGGNVVQFSEVVKRVDKDFLVYTGDDVLTLPTLAVGGYGVVSVSAHIVGRDMKEMIEAFLAGDNEKATKIHLKLLGIYGTLFAVANPIPVKAALNILGVNVGELRLPLTKAKPDILEKIEKELKILELI</sequence>
<reference evidence="16 17" key="1">
    <citation type="submission" date="2016-02" db="EMBL/GenBank/DDBJ databases">
        <title>Genome sequence of Tissierella creatinophila DSM 6911.</title>
        <authorList>
            <person name="Poehlein A."/>
            <person name="Daniel R."/>
        </authorList>
    </citation>
    <scope>NUCLEOTIDE SEQUENCE [LARGE SCALE GENOMIC DNA]</scope>
    <source>
        <strain evidence="16 17">DSM 6911</strain>
    </source>
</reference>
<dbReference type="EMBL" id="LTDM01000010">
    <property type="protein sequence ID" value="OLS03266.1"/>
    <property type="molecule type" value="Genomic_DNA"/>
</dbReference>
<feature type="site" description="Part of a proton relay during catalysis" evidence="12">
    <location>
        <position position="107"/>
    </location>
</feature>
<evidence type="ECO:0000256" key="7">
    <source>
        <dbReference type="ARBA" id="ARBA00022915"/>
    </source>
</evidence>
<keyword evidence="9 12" id="KW-0456">Lyase</keyword>
<keyword evidence="5 12" id="KW-0963">Cytoplasm</keyword>
<dbReference type="InterPro" id="IPR002220">
    <property type="entry name" value="DapA-like"/>
</dbReference>
<evidence type="ECO:0000256" key="1">
    <source>
        <dbReference type="ARBA" id="ARBA00003294"/>
    </source>
</evidence>
<feature type="binding site" evidence="12 15">
    <location>
        <position position="47"/>
    </location>
    <ligand>
        <name>pyruvate</name>
        <dbReference type="ChEBI" id="CHEBI:15361"/>
    </ligand>
</feature>
<evidence type="ECO:0000256" key="6">
    <source>
        <dbReference type="ARBA" id="ARBA00022605"/>
    </source>
</evidence>
<dbReference type="HAMAP" id="MF_00418">
    <property type="entry name" value="DapA"/>
    <property type="match status" value="1"/>
</dbReference>
<proteinExistence type="inferred from homology"/>
<protein>
    <recommendedName>
        <fullName evidence="4 12">4-hydroxy-tetrahydrodipicolinate synthase</fullName>
        <shortName evidence="12">HTPA synthase</shortName>
        <ecNumber evidence="4 12">4.3.3.7</ecNumber>
    </recommendedName>
</protein>
<evidence type="ECO:0000313" key="16">
    <source>
        <dbReference type="EMBL" id="OLS03266.1"/>
    </source>
</evidence>
<dbReference type="PRINTS" id="PR00146">
    <property type="entry name" value="DHPICSNTHASE"/>
</dbReference>
<feature type="binding site" evidence="12 15">
    <location>
        <position position="203"/>
    </location>
    <ligand>
        <name>pyruvate</name>
        <dbReference type="ChEBI" id="CHEBI:15361"/>
    </ligand>
</feature>
<dbReference type="PROSITE" id="PS00666">
    <property type="entry name" value="DHDPS_2"/>
    <property type="match status" value="1"/>
</dbReference>
<evidence type="ECO:0000256" key="10">
    <source>
        <dbReference type="ARBA" id="ARBA00023270"/>
    </source>
</evidence>
<evidence type="ECO:0000313" key="17">
    <source>
        <dbReference type="Proteomes" id="UP000186112"/>
    </source>
</evidence>
<evidence type="ECO:0000256" key="13">
    <source>
        <dbReference type="PIRNR" id="PIRNR001365"/>
    </source>
</evidence>
<dbReference type="SMART" id="SM01130">
    <property type="entry name" value="DHDPS"/>
    <property type="match status" value="1"/>
</dbReference>